<gene>
    <name evidence="2" type="ORF">EW640_11485</name>
</gene>
<dbReference type="AlphaFoldDB" id="A0A6G8KYU6"/>
<dbReference type="KEGG" id="blut:EW640_11485"/>
<reference evidence="2 3" key="1">
    <citation type="submission" date="2019-02" db="EMBL/GenBank/DDBJ databases">
        <title>Complete Genome Sequence and Methylome Analysis of Brevibacterium luteolum NEB1784.</title>
        <authorList>
            <person name="Fomenkov A."/>
            <person name="Roberts R.J."/>
        </authorList>
    </citation>
    <scope>NUCLEOTIDE SEQUENCE [LARGE SCALE GENOMIC DNA]</scope>
    <source>
        <strain evidence="2 3">NEB1784</strain>
    </source>
</reference>
<keyword evidence="1" id="KW-1133">Transmembrane helix</keyword>
<keyword evidence="1" id="KW-0812">Transmembrane</keyword>
<evidence type="ECO:0000313" key="2">
    <source>
        <dbReference type="EMBL" id="QIN29826.1"/>
    </source>
</evidence>
<name>A0A6G8KYU6_9MICO</name>
<proteinExistence type="predicted"/>
<dbReference type="Proteomes" id="UP000501518">
    <property type="component" value="Chromosome"/>
</dbReference>
<keyword evidence="1" id="KW-0472">Membrane</keyword>
<evidence type="ECO:0000313" key="3">
    <source>
        <dbReference type="Proteomes" id="UP000501518"/>
    </source>
</evidence>
<dbReference type="EMBL" id="CP035810">
    <property type="protein sequence ID" value="QIN29826.1"/>
    <property type="molecule type" value="Genomic_DNA"/>
</dbReference>
<feature type="transmembrane region" description="Helical" evidence="1">
    <location>
        <begin position="6"/>
        <end position="28"/>
    </location>
</feature>
<organism evidence="2 3">
    <name type="scientific">Brevibacterium luteolum</name>
    <dbReference type="NCBI Taxonomy" id="199591"/>
    <lineage>
        <taxon>Bacteria</taxon>
        <taxon>Bacillati</taxon>
        <taxon>Actinomycetota</taxon>
        <taxon>Actinomycetes</taxon>
        <taxon>Micrococcales</taxon>
        <taxon>Brevibacteriaceae</taxon>
        <taxon>Brevibacterium</taxon>
    </lineage>
</organism>
<evidence type="ECO:0000256" key="1">
    <source>
        <dbReference type="SAM" id="Phobius"/>
    </source>
</evidence>
<sequence length="59" mass="6337">MFGLPMATILIIVGIPLLWIAYTLIFFFSTRGWSREDIELPDDADDAAPGARPAAGGVS</sequence>
<accession>A0A6G8KYU6</accession>
<protein>
    <submittedName>
        <fullName evidence="2">Uncharacterized protein</fullName>
    </submittedName>
</protein>